<dbReference type="GO" id="GO:0006355">
    <property type="term" value="P:regulation of DNA-templated transcription"/>
    <property type="evidence" value="ECO:0007669"/>
    <property type="project" value="InterPro"/>
</dbReference>
<organism evidence="1 2">
    <name type="scientific">Paenalkalicoccus suaedae</name>
    <dbReference type="NCBI Taxonomy" id="2592382"/>
    <lineage>
        <taxon>Bacteria</taxon>
        <taxon>Bacillati</taxon>
        <taxon>Bacillota</taxon>
        <taxon>Bacilli</taxon>
        <taxon>Bacillales</taxon>
        <taxon>Bacillaceae</taxon>
        <taxon>Paenalkalicoccus</taxon>
    </lineage>
</organism>
<protein>
    <recommendedName>
        <fullName evidence="3">Ribbon-helix-helix protein, CopG family</fullName>
    </recommendedName>
</protein>
<dbReference type="AlphaFoldDB" id="A0A856M8U7"/>
<evidence type="ECO:0008006" key="3">
    <source>
        <dbReference type="Google" id="ProtNLM"/>
    </source>
</evidence>
<evidence type="ECO:0000313" key="1">
    <source>
        <dbReference type="EMBL" id="QDK92259.1"/>
    </source>
</evidence>
<gene>
    <name evidence="1" type="ORF">FLK61_00140</name>
</gene>
<dbReference type="GeneID" id="39574275"/>
<name>A0A856M8U7_9BACI</name>
<keyword evidence="2" id="KW-1185">Reference proteome</keyword>
<reference evidence="1 2" key="1">
    <citation type="submission" date="2019-07" db="EMBL/GenBank/DDBJ databases">
        <title>Bacillus alkalisoli sp. nov. isolated from saline soil.</title>
        <authorList>
            <person name="Sun J.-Q."/>
            <person name="Xu L."/>
        </authorList>
    </citation>
    <scope>NUCLEOTIDE SEQUENCE [LARGE SCALE GENOMIC DNA]</scope>
    <source>
        <strain evidence="1 2">M4U3P1</strain>
        <plasmid evidence="1 2">unnamed1</plasmid>
    </source>
</reference>
<dbReference type="SUPFAM" id="SSF47598">
    <property type="entry name" value="Ribbon-helix-helix"/>
    <property type="match status" value="1"/>
</dbReference>
<dbReference type="KEGG" id="psua:FLK61_00140"/>
<dbReference type="InterPro" id="IPR010985">
    <property type="entry name" value="Ribbon_hlx_hlx"/>
</dbReference>
<dbReference type="InterPro" id="IPR013321">
    <property type="entry name" value="Arc_rbn_hlx_hlx"/>
</dbReference>
<dbReference type="EMBL" id="CP041370">
    <property type="protein sequence ID" value="QDK92259.1"/>
    <property type="molecule type" value="Genomic_DNA"/>
</dbReference>
<dbReference type="Gene3D" id="1.10.1220.10">
    <property type="entry name" value="Met repressor-like"/>
    <property type="match status" value="1"/>
</dbReference>
<keyword evidence="1" id="KW-0614">Plasmid</keyword>
<evidence type="ECO:0000313" key="2">
    <source>
        <dbReference type="Proteomes" id="UP000318138"/>
    </source>
</evidence>
<dbReference type="Proteomes" id="UP000318138">
    <property type="component" value="Plasmid unnamed1"/>
</dbReference>
<dbReference type="RefSeq" id="WP_013603219.1">
    <property type="nucleotide sequence ID" value="NZ_CP041370.1"/>
</dbReference>
<accession>A0A856M8U7</accession>
<sequence>MPDLNIKGLSKDTMNRLADKARKAGLSQQEYLRQLLDKHVVADEVEGVRSELGEVIKSVAFALEQNTKVLNEFIRVNEG</sequence>
<geneLocation type="plasmid" evidence="1 2">
    <name>unnamed1</name>
</geneLocation>
<proteinExistence type="predicted"/>